<name>A0A0A9BZZ5_ARUDO</name>
<proteinExistence type="predicted"/>
<organism evidence="1">
    <name type="scientific">Arundo donax</name>
    <name type="common">Giant reed</name>
    <name type="synonym">Donax arundinaceus</name>
    <dbReference type="NCBI Taxonomy" id="35708"/>
    <lineage>
        <taxon>Eukaryota</taxon>
        <taxon>Viridiplantae</taxon>
        <taxon>Streptophyta</taxon>
        <taxon>Embryophyta</taxon>
        <taxon>Tracheophyta</taxon>
        <taxon>Spermatophyta</taxon>
        <taxon>Magnoliopsida</taxon>
        <taxon>Liliopsida</taxon>
        <taxon>Poales</taxon>
        <taxon>Poaceae</taxon>
        <taxon>PACMAD clade</taxon>
        <taxon>Arundinoideae</taxon>
        <taxon>Arundineae</taxon>
        <taxon>Arundo</taxon>
    </lineage>
</organism>
<reference evidence="1" key="1">
    <citation type="submission" date="2014-09" db="EMBL/GenBank/DDBJ databases">
        <authorList>
            <person name="Magalhaes I.L.F."/>
            <person name="Oliveira U."/>
            <person name="Santos F.R."/>
            <person name="Vidigal T.H.D.A."/>
            <person name="Brescovit A.D."/>
            <person name="Santos A.J."/>
        </authorList>
    </citation>
    <scope>NUCLEOTIDE SEQUENCE</scope>
    <source>
        <tissue evidence="1">Shoot tissue taken approximately 20 cm above the soil surface</tissue>
    </source>
</reference>
<evidence type="ECO:0000313" key="1">
    <source>
        <dbReference type="EMBL" id="JAD68896.1"/>
    </source>
</evidence>
<reference evidence="1" key="2">
    <citation type="journal article" date="2015" name="Data Brief">
        <title>Shoot transcriptome of the giant reed, Arundo donax.</title>
        <authorList>
            <person name="Barrero R.A."/>
            <person name="Guerrero F.D."/>
            <person name="Moolhuijzen P."/>
            <person name="Goolsby J.A."/>
            <person name="Tidwell J."/>
            <person name="Bellgard S.E."/>
            <person name="Bellgard M.I."/>
        </authorList>
    </citation>
    <scope>NUCLEOTIDE SEQUENCE</scope>
    <source>
        <tissue evidence="1">Shoot tissue taken approximately 20 cm above the soil surface</tissue>
    </source>
</reference>
<dbReference type="AlphaFoldDB" id="A0A0A9BZZ5"/>
<accession>A0A0A9BZZ5</accession>
<protein>
    <submittedName>
        <fullName evidence="1">Uncharacterized protein</fullName>
    </submittedName>
</protein>
<dbReference type="EMBL" id="GBRH01228999">
    <property type="protein sequence ID" value="JAD68896.1"/>
    <property type="molecule type" value="Transcribed_RNA"/>
</dbReference>
<sequence length="44" mass="5144">MELLGLTRPVGRLFTRSFDFDLKPRQSYAHAYFGHMRINTISSI</sequence>